<dbReference type="PANTHER" id="PTHR30055">
    <property type="entry name" value="HTH-TYPE TRANSCRIPTIONAL REGULATOR RUTR"/>
    <property type="match status" value="1"/>
</dbReference>
<organism evidence="6 7">
    <name type="scientific">OM182 bacterium</name>
    <dbReference type="NCBI Taxonomy" id="2510334"/>
    <lineage>
        <taxon>Bacteria</taxon>
        <taxon>Pseudomonadati</taxon>
        <taxon>Pseudomonadota</taxon>
        <taxon>Gammaproteobacteria</taxon>
        <taxon>OMG group</taxon>
        <taxon>OM182 clade</taxon>
    </lineage>
</organism>
<dbReference type="Pfam" id="PF13305">
    <property type="entry name" value="TetR_C_33"/>
    <property type="match status" value="1"/>
</dbReference>
<dbReference type="InterPro" id="IPR050109">
    <property type="entry name" value="HTH-type_TetR-like_transc_reg"/>
</dbReference>
<name>A0A520S6U3_9GAMM</name>
<dbReference type="InterPro" id="IPR001647">
    <property type="entry name" value="HTH_TetR"/>
</dbReference>
<dbReference type="Pfam" id="PF00440">
    <property type="entry name" value="TetR_N"/>
    <property type="match status" value="1"/>
</dbReference>
<dbReference type="EMBL" id="SHAH01000003">
    <property type="protein sequence ID" value="RZO78197.1"/>
    <property type="molecule type" value="Genomic_DNA"/>
</dbReference>
<evidence type="ECO:0000256" key="2">
    <source>
        <dbReference type="ARBA" id="ARBA00023125"/>
    </source>
</evidence>
<evidence type="ECO:0000313" key="7">
    <source>
        <dbReference type="Proteomes" id="UP000320404"/>
    </source>
</evidence>
<keyword evidence="1" id="KW-0805">Transcription regulation</keyword>
<sequence>MFPDDLKPSQPYHHGDVKNALINAAMKLIDTNELEAMSLRRLAKEVGVTPSAVYNHFTDKDALMMAIKIRLYEDINRYFDSHYPESDDPEQTLLDMCYAYFHFSREFPSQFHFIFSSTLPLEWSTPEFVKVSCYCLVKARKAVYGIFEKYQVPCKEEDVVGTTLLVWSQLHGIVMLRNSGSIPAAVTYQEWPSVCGLQENEEVENLLREHVQMTVDAILSKQRNDSHH</sequence>
<dbReference type="InterPro" id="IPR025996">
    <property type="entry name" value="MT1864/Rv1816-like_C"/>
</dbReference>
<keyword evidence="3" id="KW-0804">Transcription</keyword>
<dbReference type="GO" id="GO:0000976">
    <property type="term" value="F:transcription cis-regulatory region binding"/>
    <property type="evidence" value="ECO:0007669"/>
    <property type="project" value="TreeGrafter"/>
</dbReference>
<dbReference type="InterPro" id="IPR036271">
    <property type="entry name" value="Tet_transcr_reg_TetR-rel_C_sf"/>
</dbReference>
<dbReference type="SUPFAM" id="SSF46689">
    <property type="entry name" value="Homeodomain-like"/>
    <property type="match status" value="1"/>
</dbReference>
<dbReference type="SUPFAM" id="SSF48498">
    <property type="entry name" value="Tetracyclin repressor-like, C-terminal domain"/>
    <property type="match status" value="1"/>
</dbReference>
<evidence type="ECO:0000313" key="6">
    <source>
        <dbReference type="EMBL" id="RZO78197.1"/>
    </source>
</evidence>
<keyword evidence="2 4" id="KW-0238">DNA-binding</keyword>
<accession>A0A520S6U3</accession>
<dbReference type="PROSITE" id="PS50977">
    <property type="entry name" value="HTH_TETR_2"/>
    <property type="match status" value="1"/>
</dbReference>
<dbReference type="Gene3D" id="1.10.357.10">
    <property type="entry name" value="Tetracycline Repressor, domain 2"/>
    <property type="match status" value="1"/>
</dbReference>
<evidence type="ECO:0000256" key="3">
    <source>
        <dbReference type="ARBA" id="ARBA00023163"/>
    </source>
</evidence>
<evidence type="ECO:0000256" key="4">
    <source>
        <dbReference type="PROSITE-ProRule" id="PRU00335"/>
    </source>
</evidence>
<gene>
    <name evidence="6" type="ORF">EVA69_00495</name>
</gene>
<protein>
    <submittedName>
        <fullName evidence="6">TetR/AcrR family transcriptional regulator</fullName>
    </submittedName>
</protein>
<feature type="DNA-binding region" description="H-T-H motif" evidence="4">
    <location>
        <begin position="38"/>
        <end position="57"/>
    </location>
</feature>
<dbReference type="InterPro" id="IPR009057">
    <property type="entry name" value="Homeodomain-like_sf"/>
</dbReference>
<feature type="domain" description="HTH tetR-type" evidence="5">
    <location>
        <begin position="15"/>
        <end position="75"/>
    </location>
</feature>
<dbReference type="PRINTS" id="PR00455">
    <property type="entry name" value="HTHTETR"/>
</dbReference>
<dbReference type="Proteomes" id="UP000320404">
    <property type="component" value="Unassembled WGS sequence"/>
</dbReference>
<reference evidence="6 7" key="1">
    <citation type="submission" date="2019-02" db="EMBL/GenBank/DDBJ databases">
        <title>Prokaryotic population dynamics and viral predation in marine succession experiment using metagenomics: the confinement effect.</title>
        <authorList>
            <person name="Haro-Moreno J.M."/>
            <person name="Rodriguez-Valera F."/>
            <person name="Lopez-Perez M."/>
        </authorList>
    </citation>
    <scope>NUCLEOTIDE SEQUENCE [LARGE SCALE GENOMIC DNA]</scope>
    <source>
        <strain evidence="6">MED-G158</strain>
    </source>
</reference>
<dbReference type="AlphaFoldDB" id="A0A520S6U3"/>
<comment type="caution">
    <text evidence="6">The sequence shown here is derived from an EMBL/GenBank/DDBJ whole genome shotgun (WGS) entry which is preliminary data.</text>
</comment>
<dbReference type="PANTHER" id="PTHR30055:SF220">
    <property type="entry name" value="TETR-FAMILY REGULATORY PROTEIN"/>
    <property type="match status" value="1"/>
</dbReference>
<evidence type="ECO:0000259" key="5">
    <source>
        <dbReference type="PROSITE" id="PS50977"/>
    </source>
</evidence>
<proteinExistence type="predicted"/>
<evidence type="ECO:0000256" key="1">
    <source>
        <dbReference type="ARBA" id="ARBA00023015"/>
    </source>
</evidence>
<dbReference type="GO" id="GO:0003700">
    <property type="term" value="F:DNA-binding transcription factor activity"/>
    <property type="evidence" value="ECO:0007669"/>
    <property type="project" value="TreeGrafter"/>
</dbReference>